<feature type="signal peptide" evidence="5">
    <location>
        <begin position="1"/>
        <end position="21"/>
    </location>
</feature>
<dbReference type="CDD" id="cd00206">
    <property type="entry name" value="TFP_snake_toxin"/>
    <property type="match status" value="1"/>
</dbReference>
<evidence type="ECO:0000256" key="3">
    <source>
        <dbReference type="ARBA" id="ARBA00022729"/>
    </source>
</evidence>
<dbReference type="OrthoDB" id="10387372at2759"/>
<sequence>MKTVLLTLVVVTIVCLDLGHTLICVKQYTIFGVTPEICADGQNLCYKTWHMVYPGGYDHTRGCAATCPKMKNHDTVHCCTTDKCNL</sequence>
<evidence type="ECO:0000313" key="6">
    <source>
        <dbReference type="EMBL" id="ETE56824.1"/>
    </source>
</evidence>
<comment type="subcellular location">
    <subcellularLocation>
        <location evidence="1">Secreted</location>
    </subcellularLocation>
</comment>
<proteinExistence type="predicted"/>
<comment type="caution">
    <text evidence="6">The sequence shown here is derived from an EMBL/GenBank/DDBJ whole genome shotgun (WGS) entry which is preliminary data.</text>
</comment>
<keyword evidence="2" id="KW-0964">Secreted</keyword>
<reference evidence="6 7" key="1">
    <citation type="journal article" date="2013" name="Proc. Natl. Acad. Sci. U.S.A.">
        <title>The king cobra genome reveals dynamic gene evolution and adaptation in the snake venom system.</title>
        <authorList>
            <person name="Vonk F.J."/>
            <person name="Casewell N.R."/>
            <person name="Henkel C.V."/>
            <person name="Heimberg A.M."/>
            <person name="Jansen H.J."/>
            <person name="McCleary R.J."/>
            <person name="Kerkkamp H.M."/>
            <person name="Vos R.A."/>
            <person name="Guerreiro I."/>
            <person name="Calvete J.J."/>
            <person name="Wuster W."/>
            <person name="Woods A.E."/>
            <person name="Logan J.M."/>
            <person name="Harrison R.A."/>
            <person name="Castoe T.A."/>
            <person name="de Koning A.P."/>
            <person name="Pollock D.D."/>
            <person name="Yandell M."/>
            <person name="Calderon D."/>
            <person name="Renjifo C."/>
            <person name="Currier R.B."/>
            <person name="Salgado D."/>
            <person name="Pla D."/>
            <person name="Sanz L."/>
            <person name="Hyder A.S."/>
            <person name="Ribeiro J.M."/>
            <person name="Arntzen J.W."/>
            <person name="van den Thillart G.E."/>
            <person name="Boetzer M."/>
            <person name="Pirovano W."/>
            <person name="Dirks R.P."/>
            <person name="Spaink H.P."/>
            <person name="Duboule D."/>
            <person name="McGlinn E."/>
            <person name="Kini R.M."/>
            <person name="Richardson M.K."/>
        </authorList>
    </citation>
    <scope>NUCLEOTIDE SEQUENCE</scope>
    <source>
        <tissue evidence="6">Blood</tissue>
    </source>
</reference>
<evidence type="ECO:0000256" key="4">
    <source>
        <dbReference type="ARBA" id="ARBA00023157"/>
    </source>
</evidence>
<dbReference type="GO" id="GO:0090729">
    <property type="term" value="F:toxin activity"/>
    <property type="evidence" value="ECO:0007669"/>
    <property type="project" value="InterPro"/>
</dbReference>
<keyword evidence="4" id="KW-1015">Disulfide bond</keyword>
<dbReference type="Gene3D" id="2.10.60.10">
    <property type="entry name" value="CD59"/>
    <property type="match status" value="1"/>
</dbReference>
<evidence type="ECO:0000256" key="1">
    <source>
        <dbReference type="ARBA" id="ARBA00004613"/>
    </source>
</evidence>
<dbReference type="InterPro" id="IPR018354">
    <property type="entry name" value="Snake_toxin_con_site"/>
</dbReference>
<accession>V8N3G9</accession>
<organism evidence="6 7">
    <name type="scientific">Ophiophagus hannah</name>
    <name type="common">King cobra</name>
    <name type="synonym">Naja hannah</name>
    <dbReference type="NCBI Taxonomy" id="8665"/>
    <lineage>
        <taxon>Eukaryota</taxon>
        <taxon>Metazoa</taxon>
        <taxon>Chordata</taxon>
        <taxon>Craniata</taxon>
        <taxon>Vertebrata</taxon>
        <taxon>Euteleostomi</taxon>
        <taxon>Lepidosauria</taxon>
        <taxon>Squamata</taxon>
        <taxon>Bifurcata</taxon>
        <taxon>Unidentata</taxon>
        <taxon>Episquamata</taxon>
        <taxon>Toxicofera</taxon>
        <taxon>Serpentes</taxon>
        <taxon>Colubroidea</taxon>
        <taxon>Elapidae</taxon>
        <taxon>Elapinae</taxon>
        <taxon>Ophiophagus</taxon>
    </lineage>
</organism>
<dbReference type="EMBL" id="AZIM01011969">
    <property type="protein sequence ID" value="ETE56824.1"/>
    <property type="molecule type" value="Genomic_DNA"/>
</dbReference>
<protein>
    <submittedName>
        <fullName evidence="6">Uncharacterized protein</fullName>
    </submittedName>
</protein>
<dbReference type="FunFam" id="2.10.60.10:FF:000024">
    <property type="entry name" value="Cytotoxin 1"/>
    <property type="match status" value="1"/>
</dbReference>
<dbReference type="InterPro" id="IPR003571">
    <property type="entry name" value="Snake_3FTx"/>
</dbReference>
<dbReference type="InterPro" id="IPR054131">
    <property type="entry name" value="Toxin_cobra-type"/>
</dbReference>
<dbReference type="Proteomes" id="UP000018936">
    <property type="component" value="Unassembled WGS sequence"/>
</dbReference>
<dbReference type="InterPro" id="IPR045860">
    <property type="entry name" value="Snake_toxin-like_sf"/>
</dbReference>
<name>V8N3G9_OPHHA</name>
<dbReference type="GO" id="GO:0005576">
    <property type="term" value="C:extracellular region"/>
    <property type="evidence" value="ECO:0007669"/>
    <property type="project" value="UniProtKB-SubCell"/>
</dbReference>
<evidence type="ECO:0000313" key="7">
    <source>
        <dbReference type="Proteomes" id="UP000018936"/>
    </source>
</evidence>
<dbReference type="SMR" id="V8N3G9"/>
<dbReference type="AlphaFoldDB" id="V8N3G9"/>
<keyword evidence="7" id="KW-1185">Reference proteome</keyword>
<keyword evidence="3 5" id="KW-0732">Signal</keyword>
<dbReference type="Pfam" id="PF21947">
    <property type="entry name" value="Toxin_cobra-type"/>
    <property type="match status" value="1"/>
</dbReference>
<feature type="chain" id="PRO_5004771380" evidence="5">
    <location>
        <begin position="22"/>
        <end position="86"/>
    </location>
</feature>
<evidence type="ECO:0000256" key="5">
    <source>
        <dbReference type="SAM" id="SignalP"/>
    </source>
</evidence>
<dbReference type="SUPFAM" id="SSF57302">
    <property type="entry name" value="Snake toxin-like"/>
    <property type="match status" value="1"/>
</dbReference>
<evidence type="ECO:0000256" key="2">
    <source>
        <dbReference type="ARBA" id="ARBA00022525"/>
    </source>
</evidence>
<dbReference type="PROSITE" id="PS00272">
    <property type="entry name" value="SNAKE_TOXIN"/>
    <property type="match status" value="1"/>
</dbReference>
<gene>
    <name evidence="6" type="ORF">L345_17464</name>
</gene>